<evidence type="ECO:0000256" key="1">
    <source>
        <dbReference type="ARBA" id="ARBA00000073"/>
    </source>
</evidence>
<dbReference type="EC" id="5.4.99.-" evidence="3"/>
<keyword evidence="6" id="KW-1185">Reference proteome</keyword>
<dbReference type="InterPro" id="IPR006145">
    <property type="entry name" value="PsdUridine_synth_RsuA/RluA"/>
</dbReference>
<dbReference type="PANTHER" id="PTHR21600">
    <property type="entry name" value="MITOCHONDRIAL RNA PSEUDOURIDINE SYNTHASE"/>
    <property type="match status" value="1"/>
</dbReference>
<comment type="similarity">
    <text evidence="2 3">Belongs to the pseudouridine synthase RluA family.</text>
</comment>
<keyword evidence="3" id="KW-0413">Isomerase</keyword>
<proteinExistence type="inferred from homology"/>
<dbReference type="EMBL" id="JAHQCR010000083">
    <property type="protein sequence ID" value="MBU9723627.1"/>
    <property type="molecule type" value="Genomic_DNA"/>
</dbReference>
<feature type="domain" description="Pseudouridine synthase RsuA/RluA-like" evidence="4">
    <location>
        <begin position="95"/>
        <end position="245"/>
    </location>
</feature>
<comment type="catalytic activity">
    <reaction evidence="1 3">
        <text>a uridine in RNA = a pseudouridine in RNA</text>
        <dbReference type="Rhea" id="RHEA:48348"/>
        <dbReference type="Rhea" id="RHEA-COMP:12068"/>
        <dbReference type="Rhea" id="RHEA-COMP:12069"/>
        <dbReference type="ChEBI" id="CHEBI:65314"/>
        <dbReference type="ChEBI" id="CHEBI:65315"/>
    </reaction>
</comment>
<sequence>MKPLNKLLTMTWTVSNSEEGLVLREFLRARKQLSRKTLADIKYGGGNIEVNDAPVTVRHLLKKGDIVKITFPAENVSGVIQPFYLHLDIVHEDNHLLIVNKPPHLPTVPSIHNEHSLAGAVLFYYQQCGIPSTFHAINRLDKDTSGLLMIAKHRYAHDQFVRMQNKGEIKRTYRALVHGQLTVESGTIDSPIGRKDGSIIERVVRPDGQRAVTHFQIINVYHNTSLVELTLETGRTHQIRVHMSHLGHPLIADTLYGGIREGLSRQGLHASRLDIYHPIVERYFTFETNLPTDMLGYIAQCNS</sequence>
<dbReference type="PANTHER" id="PTHR21600:SF35">
    <property type="entry name" value="PSEUDOURIDINE SYNTHASE"/>
    <property type="match status" value="1"/>
</dbReference>
<evidence type="ECO:0000256" key="3">
    <source>
        <dbReference type="RuleBase" id="RU362028"/>
    </source>
</evidence>
<dbReference type="Proteomes" id="UP000790580">
    <property type="component" value="Unassembled WGS sequence"/>
</dbReference>
<evidence type="ECO:0000313" key="5">
    <source>
        <dbReference type="EMBL" id="MBU9723627.1"/>
    </source>
</evidence>
<dbReference type="NCBIfam" id="TIGR00005">
    <property type="entry name" value="rluA_subfam"/>
    <property type="match status" value="1"/>
</dbReference>
<dbReference type="PROSITE" id="PS01129">
    <property type="entry name" value="PSI_RLU"/>
    <property type="match status" value="1"/>
</dbReference>
<evidence type="ECO:0000256" key="2">
    <source>
        <dbReference type="ARBA" id="ARBA00010876"/>
    </source>
</evidence>
<name>A0ABS6K228_9BACI</name>
<dbReference type="InterPro" id="IPR006224">
    <property type="entry name" value="PsdUridine_synth_RluA-like_CS"/>
</dbReference>
<comment type="caution">
    <text evidence="5">The sequence shown here is derived from an EMBL/GenBank/DDBJ whole genome shotgun (WGS) entry which is preliminary data.</text>
</comment>
<dbReference type="InterPro" id="IPR006225">
    <property type="entry name" value="PsdUridine_synth_RluC/D"/>
</dbReference>
<reference evidence="5 6" key="1">
    <citation type="submission" date="2021-06" db="EMBL/GenBank/DDBJ databases">
        <title>Bacillus sp. RD4P76, an endophyte from a halophyte.</title>
        <authorList>
            <person name="Sun J.-Q."/>
        </authorList>
    </citation>
    <scope>NUCLEOTIDE SEQUENCE [LARGE SCALE GENOMIC DNA]</scope>
    <source>
        <strain evidence="5 6">JCM 17098</strain>
    </source>
</reference>
<comment type="function">
    <text evidence="3">Responsible for synthesis of pseudouridine from uracil.</text>
</comment>
<evidence type="ECO:0000259" key="4">
    <source>
        <dbReference type="Pfam" id="PF00849"/>
    </source>
</evidence>
<organism evidence="5 6">
    <name type="scientific">Evansella alkalicola</name>
    <dbReference type="NCBI Taxonomy" id="745819"/>
    <lineage>
        <taxon>Bacteria</taxon>
        <taxon>Bacillati</taxon>
        <taxon>Bacillota</taxon>
        <taxon>Bacilli</taxon>
        <taxon>Bacillales</taxon>
        <taxon>Bacillaceae</taxon>
        <taxon>Evansella</taxon>
    </lineage>
</organism>
<protein>
    <recommendedName>
        <fullName evidence="3">Pseudouridine synthase</fullName>
        <ecNumber evidence="3">5.4.99.-</ecNumber>
    </recommendedName>
</protein>
<dbReference type="InterPro" id="IPR050188">
    <property type="entry name" value="RluA_PseudoU_synthase"/>
</dbReference>
<dbReference type="Pfam" id="PF00849">
    <property type="entry name" value="PseudoU_synth_2"/>
    <property type="match status" value="1"/>
</dbReference>
<evidence type="ECO:0000313" key="6">
    <source>
        <dbReference type="Proteomes" id="UP000790580"/>
    </source>
</evidence>
<accession>A0ABS6K228</accession>
<dbReference type="SUPFAM" id="SSF55120">
    <property type="entry name" value="Pseudouridine synthase"/>
    <property type="match status" value="1"/>
</dbReference>
<dbReference type="CDD" id="cd02869">
    <property type="entry name" value="PseudoU_synth_RluA_like"/>
    <property type="match status" value="1"/>
</dbReference>
<gene>
    <name evidence="5" type="ORF">KS407_19600</name>
</gene>
<dbReference type="RefSeq" id="WP_088075949.1">
    <property type="nucleotide sequence ID" value="NZ_JAHQCR010000083.1"/>
</dbReference>
<dbReference type="Gene3D" id="3.30.2350.10">
    <property type="entry name" value="Pseudouridine synthase"/>
    <property type="match status" value="1"/>
</dbReference>
<dbReference type="InterPro" id="IPR020103">
    <property type="entry name" value="PsdUridine_synth_cat_dom_sf"/>
</dbReference>